<dbReference type="Proteomes" id="UP001157133">
    <property type="component" value="Unassembled WGS sequence"/>
</dbReference>
<sequence length="471" mass="53655">MSDSIINRVEQEFNVIKNNMTTEQWNDGVFIRDLAMEHENTNICLAYRLMQRAHNIKPEGQVIKNRLKHYTKQVNEQVPEFFGGITSSQITLSVESPPQKNFRSKLGNYEHVLQNHFVMFVLIPVLIFAFYQGGIASERFESRAKILVQQPDSMSSVSPELAMLGSLGVQSGDNDAKLLEAFIYSVDMLKHLDSELGLKEHYSSHQADIFSRLDYDASTEDFFEFYTDHVNIETDELSGVIELKIQGFEPEYAKKISQEIIKRSEKFINEISYHLANEQVKFMSNEHAIWQKNLKLAQNKMLGYQQEYKLLDPIAEGTALQSISYNLEGQIASLKAQLHASKTLMADSAPEVQTLQNQLSALEQQLIQEKSRLSLNQANEKPVSEIIAQFAALKIDYEMATQAYTASLASLEKAKVDAYRQIKYLITVESPTLAEDNEYPRVIYNVTLLLIILSLMFGIVKMVIATIKELN</sequence>
<dbReference type="EMBL" id="BSSU01000003">
    <property type="protein sequence ID" value="GLX81307.1"/>
    <property type="molecule type" value="Genomic_DNA"/>
</dbReference>
<protein>
    <recommendedName>
        <fullName evidence="4">Lipopolysaccharide biosynthesis protein</fullName>
    </recommendedName>
</protein>
<accession>A0ABQ6H139</accession>
<feature type="transmembrane region" description="Helical" evidence="1">
    <location>
        <begin position="442"/>
        <end position="464"/>
    </location>
</feature>
<keyword evidence="1" id="KW-0812">Transmembrane</keyword>
<evidence type="ECO:0000256" key="1">
    <source>
        <dbReference type="SAM" id="Phobius"/>
    </source>
</evidence>
<dbReference type="RefSeq" id="WP_284206628.1">
    <property type="nucleotide sequence ID" value="NZ_BSSU01000003.1"/>
</dbReference>
<reference evidence="2 3" key="1">
    <citation type="submission" date="2023-03" db="EMBL/GenBank/DDBJ databases">
        <title>Draft genome sequence of Thalassotalea eurytherma JCM 18482T.</title>
        <authorList>
            <person name="Sawabe T."/>
        </authorList>
    </citation>
    <scope>NUCLEOTIDE SEQUENCE [LARGE SCALE GENOMIC DNA]</scope>
    <source>
        <strain evidence="2 3">JCM 18482</strain>
    </source>
</reference>
<evidence type="ECO:0008006" key="4">
    <source>
        <dbReference type="Google" id="ProtNLM"/>
    </source>
</evidence>
<dbReference type="InterPro" id="IPR050445">
    <property type="entry name" value="Bact_polysacc_biosynth/exp"/>
</dbReference>
<keyword evidence="3" id="KW-1185">Reference proteome</keyword>
<evidence type="ECO:0000313" key="2">
    <source>
        <dbReference type="EMBL" id="GLX81307.1"/>
    </source>
</evidence>
<dbReference type="PANTHER" id="PTHR32309:SF13">
    <property type="entry name" value="FERRIC ENTEROBACTIN TRANSPORT PROTEIN FEPE"/>
    <property type="match status" value="1"/>
</dbReference>
<gene>
    <name evidence="2" type="ORF">theurythT_07590</name>
</gene>
<feature type="transmembrane region" description="Helical" evidence="1">
    <location>
        <begin position="112"/>
        <end position="131"/>
    </location>
</feature>
<dbReference type="PANTHER" id="PTHR32309">
    <property type="entry name" value="TYROSINE-PROTEIN KINASE"/>
    <property type="match status" value="1"/>
</dbReference>
<proteinExistence type="predicted"/>
<keyword evidence="1" id="KW-0472">Membrane</keyword>
<keyword evidence="1" id="KW-1133">Transmembrane helix</keyword>
<evidence type="ECO:0000313" key="3">
    <source>
        <dbReference type="Proteomes" id="UP001157133"/>
    </source>
</evidence>
<name>A0ABQ6H139_9GAMM</name>
<organism evidence="2 3">
    <name type="scientific">Thalassotalea eurytherma</name>
    <dbReference type="NCBI Taxonomy" id="1144278"/>
    <lineage>
        <taxon>Bacteria</taxon>
        <taxon>Pseudomonadati</taxon>
        <taxon>Pseudomonadota</taxon>
        <taxon>Gammaproteobacteria</taxon>
        <taxon>Alteromonadales</taxon>
        <taxon>Colwelliaceae</taxon>
        <taxon>Thalassotalea</taxon>
    </lineage>
</organism>
<comment type="caution">
    <text evidence="2">The sequence shown here is derived from an EMBL/GenBank/DDBJ whole genome shotgun (WGS) entry which is preliminary data.</text>
</comment>